<dbReference type="PATRIC" id="fig|889306.3.peg.3094"/>
<dbReference type="RefSeq" id="WP_041090034.1">
    <property type="nucleotide sequence ID" value="NZ_JXRP01000019.1"/>
</dbReference>
<comment type="caution">
    <text evidence="1">The sequence shown here is derived from an EMBL/GenBank/DDBJ whole genome shotgun (WGS) entry which is preliminary data.</text>
</comment>
<organism evidence="1 2">
    <name type="scientific">Jeotgalibacillus soli</name>
    <dbReference type="NCBI Taxonomy" id="889306"/>
    <lineage>
        <taxon>Bacteria</taxon>
        <taxon>Bacillati</taxon>
        <taxon>Bacillota</taxon>
        <taxon>Bacilli</taxon>
        <taxon>Bacillales</taxon>
        <taxon>Caryophanaceae</taxon>
        <taxon>Jeotgalibacillus</taxon>
    </lineage>
</organism>
<evidence type="ECO:0000313" key="2">
    <source>
        <dbReference type="Proteomes" id="UP000031938"/>
    </source>
</evidence>
<dbReference type="AlphaFoldDB" id="A0A0C2V533"/>
<dbReference type="STRING" id="889306.KP78_30810"/>
<keyword evidence="2" id="KW-1185">Reference proteome</keyword>
<name>A0A0C2V533_9BACL</name>
<reference evidence="1 2" key="1">
    <citation type="submission" date="2015-01" db="EMBL/GenBank/DDBJ databases">
        <title>Genome sequencing of Jeotgalibacillus soli.</title>
        <authorList>
            <person name="Goh K.M."/>
            <person name="Chan K.-G."/>
            <person name="Yaakop A.S."/>
            <person name="Ee R."/>
            <person name="Gan H.M."/>
            <person name="Chan C.S."/>
        </authorList>
    </citation>
    <scope>NUCLEOTIDE SEQUENCE [LARGE SCALE GENOMIC DNA]</scope>
    <source>
        <strain evidence="1 2">P9</strain>
    </source>
</reference>
<gene>
    <name evidence="1" type="ORF">KP78_30810</name>
</gene>
<evidence type="ECO:0000313" key="1">
    <source>
        <dbReference type="EMBL" id="KIL44117.1"/>
    </source>
</evidence>
<dbReference type="Proteomes" id="UP000031938">
    <property type="component" value="Unassembled WGS sequence"/>
</dbReference>
<sequence>MNTNLNLLAAYKKMWNDRALSHSGLSDVEALNRAIKIELLDEQTHPRTRMHPDKKYLIGIERIIHSPLNEKEKIALINLYTQIYTEL</sequence>
<dbReference type="OrthoDB" id="2454083at2"/>
<accession>A0A0C2V533</accession>
<protein>
    <submittedName>
        <fullName evidence="1">Uncharacterized protein</fullName>
    </submittedName>
</protein>
<proteinExistence type="predicted"/>
<dbReference type="EMBL" id="JXRP01000019">
    <property type="protein sequence ID" value="KIL44117.1"/>
    <property type="molecule type" value="Genomic_DNA"/>
</dbReference>